<gene>
    <name evidence="12" type="ORF">TCAL_04993</name>
</gene>
<keyword evidence="4" id="KW-0677">Repeat</keyword>
<protein>
    <submittedName>
        <fullName evidence="12">Uncharacterized protein</fullName>
    </submittedName>
</protein>
<dbReference type="InterPro" id="IPR013783">
    <property type="entry name" value="Ig-like_fold"/>
</dbReference>
<dbReference type="InterPro" id="IPR007110">
    <property type="entry name" value="Ig-like_dom"/>
</dbReference>
<evidence type="ECO:0000256" key="8">
    <source>
        <dbReference type="ARBA" id="ARBA00023319"/>
    </source>
</evidence>
<dbReference type="InterPro" id="IPR036179">
    <property type="entry name" value="Ig-like_dom_sf"/>
</dbReference>
<dbReference type="InterPro" id="IPR013098">
    <property type="entry name" value="Ig_I-set"/>
</dbReference>
<dbReference type="InterPro" id="IPR003961">
    <property type="entry name" value="FN3_dom"/>
</dbReference>
<dbReference type="InterPro" id="IPR003598">
    <property type="entry name" value="Ig_sub2"/>
</dbReference>
<sequence>MQSSRLSFRQGLILALAHCCRPLIHSIFQIDPGTWSILTKRLFQLVQCGEGPIIVEHPLDITVERNEPVTIKCKGKGVPKPTIEWFRNGERVLAAPQDPSSHRILLPDGSLFFLRAVQSKKEQDGGVYWCVAKNTEGVARSTNATMDIAYLRDDFRVSPSDTDASQGEEVILKCSPPKGNPNPVIRWKKNGEMLDLSSSKRIRIDEWGNLIFSPIIKEDRGQYQCSAFNKVSVRETDTVHLKVYEPPTFLTRPQNTDALAGEDVLLTCQAKGDPFPDIQWSREGQDIDINKVKIVHGRGLRIESVHPSDEGTYICEASNAMGKIVTSARLAVREKPVISVKPQAHVVNAEGKEPVTLECLSTGTPKPALFWTLESNVTMKKGRNKPVMIMPGMRINNMYVTSDGALKIEEPSVADSGHYVCSVVNVVGSFMARAHVVIYDPLDLNDTSSLDHTREYLAVSEPRTDEDQARLALLEQSVRSLEVIALGPTSIKVNWELSPLLPATKLYTEGIRLFYRQRRTDRYEDFEVVRLKTATKDSFAIHSLGEYVEYEVFIQPFYDHVVGLPSHMARVRTHQDVPASPPTLIKAEMVNATAAFLVWGPLANEDHNGLLLGYQIEIRDQSTSKANVTVKPDVSEVILLVSGMLPGREYPVRIAAVNTMGAGPFTSAKLRLDPSMVVGHLSSSSSSSDVIGYTWLIVLLGSLAFVLILISGVMLYYHRRATKTHTHAKGGYLAANTADDASVSQSRMMISSTANSLSKAQQPLWIDRRWPTATLKDVGSNGSEKKLLATLRNPGNGSGNGSASNSDENEYAYIDRHKLGTFNSGNSSVYEGLVKQQQRMNALNNGMDELEPYASTDILRQQAFNGNVPVNLKSQRYIMPLSVTPMLHSRTTRSDKRHKIYQRNARDARSCDNIDELDHGQSPYRYGNNGVQAYAKVSLDKIKTNDRFMPNYQGSHIYGKGQFVPSPQYLFQPKASNTVYSNLSRQVQTGQMSPGKCHRVQPKEYSFPSAGSAFQQQLTHQLPPPLRLTDAYPALPGQAVTAQVHPRKNRNSRSSCSTFSNSESTPFLLNESTNHVASQPSGIYESLQPSTRGNEGVTSFNQGHEYSVDSDPESYLSHSCSDEDESPKSLNQLKPLILPSLQNHGGDDPLSDVPEVPELPDTYEPPATYEVPICETVYENRTEDKVDTICDTIYNEHCTTTYESECKPKCTTEYETVSHWTTEEECKTEYVEECHDVPTEECTTDWVPVTTVVHVEECTPYTEQVCHNETSPVCNWYDEVVCQDVPHTVSRPVWNNVCKTEYEEQCTETTENVCKLVDDSKVVQVPTEQCKEVYKMECKDVGKQVCHDVPKEECHTISKPTTTHVTETACHTVESTICKTVYEEVCTGSKFDSYTPYVCESVPKEECKPVSTEKCEDYSKPVITYVDVQVCKTVYHSECTTVPHEVCHDVPHNECTEVYVDKVEYFQTEVCEEVPKKVCHDVPVEKCEDQMSYVEEQTTKEECETIAKEHCEDITVQKCREEHREKCEQVPKSTTTYEEEKSCKTVQVTKCDWVPKEVCQDVSKEVFEQVPKEVCTDICHDVPQETCDMMPEEVCEEVITPMVYPVPVEICYEI</sequence>
<evidence type="ECO:0000256" key="3">
    <source>
        <dbReference type="ARBA" id="ARBA00022729"/>
    </source>
</evidence>
<evidence type="ECO:0000256" key="2">
    <source>
        <dbReference type="ARBA" id="ARBA00022692"/>
    </source>
</evidence>
<evidence type="ECO:0000256" key="4">
    <source>
        <dbReference type="ARBA" id="ARBA00022737"/>
    </source>
</evidence>
<dbReference type="SUPFAM" id="SSF49265">
    <property type="entry name" value="Fibronectin type III"/>
    <property type="match status" value="1"/>
</dbReference>
<comment type="caution">
    <text evidence="12">The sequence shown here is derived from an EMBL/GenBank/DDBJ whole genome shotgun (WGS) entry which is preliminary data.</text>
</comment>
<feature type="region of interest" description="Disordered" evidence="9">
    <location>
        <begin position="1040"/>
        <end position="1064"/>
    </location>
</feature>
<feature type="domain" description="Ig-like" evidence="10">
    <location>
        <begin position="247"/>
        <end position="331"/>
    </location>
</feature>
<keyword evidence="3" id="KW-0732">Signal</keyword>
<dbReference type="SMART" id="SM00060">
    <property type="entry name" value="FN3"/>
    <property type="match status" value="2"/>
</dbReference>
<evidence type="ECO:0000256" key="9">
    <source>
        <dbReference type="SAM" id="MobiDB-lite"/>
    </source>
</evidence>
<dbReference type="EMBL" id="VCGU01000003">
    <property type="protein sequence ID" value="TRY78590.1"/>
    <property type="molecule type" value="Genomic_DNA"/>
</dbReference>
<name>A0A553PLN1_TIGCA</name>
<feature type="domain" description="Fibronectin type-III" evidence="11">
    <location>
        <begin position="477"/>
        <end position="576"/>
    </location>
</feature>
<feature type="domain" description="Fibronectin type-III" evidence="11">
    <location>
        <begin position="581"/>
        <end position="676"/>
    </location>
</feature>
<dbReference type="PROSITE" id="PS50835">
    <property type="entry name" value="IG_LIKE"/>
    <property type="match status" value="4"/>
</dbReference>
<dbReference type="SMART" id="SM00409">
    <property type="entry name" value="IG"/>
    <property type="match status" value="4"/>
</dbReference>
<dbReference type="InterPro" id="IPR003599">
    <property type="entry name" value="Ig_sub"/>
</dbReference>
<dbReference type="Proteomes" id="UP000318571">
    <property type="component" value="Chromosome 11"/>
</dbReference>
<dbReference type="InterPro" id="IPR036116">
    <property type="entry name" value="FN3_sf"/>
</dbReference>
<dbReference type="Gene3D" id="2.60.40.10">
    <property type="entry name" value="Immunoglobulins"/>
    <property type="match status" value="6"/>
</dbReference>
<keyword evidence="2" id="KW-0812">Transmembrane</keyword>
<evidence type="ECO:0000313" key="12">
    <source>
        <dbReference type="EMBL" id="TRY78590.1"/>
    </source>
</evidence>
<accession>A0A553PLN1</accession>
<evidence type="ECO:0000256" key="7">
    <source>
        <dbReference type="ARBA" id="ARBA00023157"/>
    </source>
</evidence>
<evidence type="ECO:0000313" key="13">
    <source>
        <dbReference type="Proteomes" id="UP000318571"/>
    </source>
</evidence>
<evidence type="ECO:0000256" key="5">
    <source>
        <dbReference type="ARBA" id="ARBA00022989"/>
    </source>
</evidence>
<feature type="region of interest" description="Disordered" evidence="9">
    <location>
        <begin position="1076"/>
        <end position="1129"/>
    </location>
</feature>
<dbReference type="PANTHER" id="PTHR10075:SF100">
    <property type="entry name" value="FASCICLIN-2"/>
    <property type="match status" value="1"/>
</dbReference>
<feature type="domain" description="Ig-like" evidence="10">
    <location>
        <begin position="52"/>
        <end position="147"/>
    </location>
</feature>
<dbReference type="PANTHER" id="PTHR10075">
    <property type="entry name" value="BASIGIN RELATED"/>
    <property type="match status" value="1"/>
</dbReference>
<dbReference type="Pfam" id="PF07679">
    <property type="entry name" value="I-set"/>
    <property type="match status" value="1"/>
</dbReference>
<feature type="compositionally biased region" description="Polar residues" evidence="9">
    <location>
        <begin position="1076"/>
        <end position="1104"/>
    </location>
</feature>
<dbReference type="FunFam" id="2.60.40.10:FF:000008">
    <property type="entry name" value="roundabout homolog 2 isoform X2"/>
    <property type="match status" value="1"/>
</dbReference>
<keyword evidence="13" id="KW-1185">Reference proteome</keyword>
<proteinExistence type="predicted"/>
<keyword evidence="5" id="KW-1133">Transmembrane helix</keyword>
<dbReference type="Pfam" id="PF00041">
    <property type="entry name" value="fn3"/>
    <property type="match status" value="1"/>
</dbReference>
<feature type="domain" description="Ig-like" evidence="10">
    <location>
        <begin position="336"/>
        <end position="437"/>
    </location>
</feature>
<keyword evidence="6" id="KW-0472">Membrane</keyword>
<keyword evidence="8" id="KW-0393">Immunoglobulin domain</keyword>
<evidence type="ECO:0000259" key="10">
    <source>
        <dbReference type="PROSITE" id="PS50835"/>
    </source>
</evidence>
<dbReference type="CDD" id="cd00063">
    <property type="entry name" value="FN3"/>
    <property type="match status" value="2"/>
</dbReference>
<feature type="compositionally biased region" description="Low complexity" evidence="9">
    <location>
        <begin position="1052"/>
        <end position="1064"/>
    </location>
</feature>
<evidence type="ECO:0000259" key="11">
    <source>
        <dbReference type="PROSITE" id="PS50853"/>
    </source>
</evidence>
<evidence type="ECO:0000256" key="1">
    <source>
        <dbReference type="ARBA" id="ARBA00004167"/>
    </source>
</evidence>
<dbReference type="FunFam" id="2.60.40.10:FF:000189">
    <property type="entry name" value="Neogenin isoform 3"/>
    <property type="match status" value="1"/>
</dbReference>
<organism evidence="12 13">
    <name type="scientific">Tigriopus californicus</name>
    <name type="common">Marine copepod</name>
    <dbReference type="NCBI Taxonomy" id="6832"/>
    <lineage>
        <taxon>Eukaryota</taxon>
        <taxon>Metazoa</taxon>
        <taxon>Ecdysozoa</taxon>
        <taxon>Arthropoda</taxon>
        <taxon>Crustacea</taxon>
        <taxon>Multicrustacea</taxon>
        <taxon>Hexanauplia</taxon>
        <taxon>Copepoda</taxon>
        <taxon>Harpacticoida</taxon>
        <taxon>Harpacticidae</taxon>
        <taxon>Tigriopus</taxon>
    </lineage>
</organism>
<dbReference type="SMART" id="SM00408">
    <property type="entry name" value="IGc2"/>
    <property type="match status" value="4"/>
</dbReference>
<dbReference type="PROSITE" id="PS50853">
    <property type="entry name" value="FN3"/>
    <property type="match status" value="2"/>
</dbReference>
<feature type="region of interest" description="Disordered" evidence="9">
    <location>
        <begin position="788"/>
        <end position="807"/>
    </location>
</feature>
<evidence type="ECO:0000256" key="6">
    <source>
        <dbReference type="ARBA" id="ARBA00023136"/>
    </source>
</evidence>
<dbReference type="GO" id="GO:0048812">
    <property type="term" value="P:neuron projection morphogenesis"/>
    <property type="evidence" value="ECO:0007669"/>
    <property type="project" value="UniProtKB-ARBA"/>
</dbReference>
<dbReference type="Pfam" id="PF13927">
    <property type="entry name" value="Ig_3"/>
    <property type="match status" value="3"/>
</dbReference>
<dbReference type="STRING" id="6832.A0A553PLN1"/>
<reference evidence="12 13" key="1">
    <citation type="journal article" date="2018" name="Nat. Ecol. Evol.">
        <title>Genomic signatures of mitonuclear coevolution across populations of Tigriopus californicus.</title>
        <authorList>
            <person name="Barreto F.S."/>
            <person name="Watson E.T."/>
            <person name="Lima T.G."/>
            <person name="Willett C.S."/>
            <person name="Edmands S."/>
            <person name="Li W."/>
            <person name="Burton R.S."/>
        </authorList>
    </citation>
    <scope>NUCLEOTIDE SEQUENCE [LARGE SCALE GENOMIC DNA]</scope>
    <source>
        <strain evidence="12 13">San Diego</strain>
    </source>
</reference>
<keyword evidence="7" id="KW-1015">Disulfide bond</keyword>
<dbReference type="GO" id="GO:0016020">
    <property type="term" value="C:membrane"/>
    <property type="evidence" value="ECO:0007669"/>
    <property type="project" value="UniProtKB-SubCell"/>
</dbReference>
<feature type="domain" description="Ig-like" evidence="10">
    <location>
        <begin position="153"/>
        <end position="240"/>
    </location>
</feature>
<dbReference type="SUPFAM" id="SSF48726">
    <property type="entry name" value="Immunoglobulin"/>
    <property type="match status" value="4"/>
</dbReference>
<dbReference type="FunFam" id="2.60.40.10:FF:000026">
    <property type="entry name" value="roundabout homolog 2 isoform X1"/>
    <property type="match status" value="1"/>
</dbReference>
<comment type="subcellular location">
    <subcellularLocation>
        <location evidence="1">Membrane</location>
        <topology evidence="1">Single-pass membrane protein</topology>
    </subcellularLocation>
</comment>